<comment type="caution">
    <text evidence="2">The sequence shown here is derived from an EMBL/GenBank/DDBJ whole genome shotgun (WGS) entry which is preliminary data.</text>
</comment>
<evidence type="ECO:0000313" key="3">
    <source>
        <dbReference type="Proteomes" id="UP001470230"/>
    </source>
</evidence>
<feature type="compositionally biased region" description="Pro residues" evidence="1">
    <location>
        <begin position="239"/>
        <end position="405"/>
    </location>
</feature>
<protein>
    <submittedName>
        <fullName evidence="2">Uncharacterized protein</fullName>
    </submittedName>
</protein>
<feature type="region of interest" description="Disordered" evidence="1">
    <location>
        <begin position="235"/>
        <end position="465"/>
    </location>
</feature>
<evidence type="ECO:0000313" key="2">
    <source>
        <dbReference type="EMBL" id="KAK8847152.1"/>
    </source>
</evidence>
<evidence type="ECO:0000256" key="1">
    <source>
        <dbReference type="SAM" id="MobiDB-lite"/>
    </source>
</evidence>
<accession>A0ABR2HIA9</accession>
<dbReference type="Proteomes" id="UP001470230">
    <property type="component" value="Unassembled WGS sequence"/>
</dbReference>
<dbReference type="SUPFAM" id="SSF54236">
    <property type="entry name" value="Ubiquitin-like"/>
    <property type="match status" value="1"/>
</dbReference>
<reference evidence="2 3" key="1">
    <citation type="submission" date="2024-04" db="EMBL/GenBank/DDBJ databases">
        <title>Tritrichomonas musculus Genome.</title>
        <authorList>
            <person name="Alves-Ferreira E."/>
            <person name="Grigg M."/>
            <person name="Lorenzi H."/>
            <person name="Galac M."/>
        </authorList>
    </citation>
    <scope>NUCLEOTIDE SEQUENCE [LARGE SCALE GENOMIC DNA]</scope>
    <source>
        <strain evidence="2 3">EAF2021</strain>
    </source>
</reference>
<name>A0ABR2HIA9_9EUKA</name>
<gene>
    <name evidence="2" type="ORF">M9Y10_019735</name>
</gene>
<sequence>MSGSVKITIRTLTNNKYERDVTPETTVREVREDCCRHFHRDLNFFFLSKTNTKAILPDDDLILNHGNTFKFFSDRKAGNNNNNQSPQNTHEEEKKSEENPQKNISNPQLPEIPFGPDLSNPMPNYFDYPQPQLPPINAPTPIFSEPRTQPETQENNDAQDTRNIINEFLADKQITEEQQNTFKKYHEMRPSILLNDLFFLYQVANFDDNLLASILETVTSIEKSELHLFSEKAVLQPSNPTPGPAPSPLPPPSPLPSPQPNPSPMPPPNPSPLPPPNPSPLPPPNPSPLPPPNPSPMPPPNPSPMPPPNPSPMPPPNPSPMPPPNPSPMPPPNPSPLPPPNPSPLPPPNPSPMPPPNPSPMPPPNPSPMPPPNPSPLPPPNPSPLPPPNPSPLPPPNPSPMPPPMHKGENENILAPSVPKTTNHDSEKTVSQAGDTQNADERPPDEDDEEDNKKVSEFMSKKQLTPEQQEIFRTFHKQRKAIILDELFFLFEATGFDENQFKQLLDTL</sequence>
<feature type="compositionally biased region" description="Basic and acidic residues" evidence="1">
    <location>
        <begin position="451"/>
        <end position="460"/>
    </location>
</feature>
<feature type="compositionally biased region" description="Basic and acidic residues" evidence="1">
    <location>
        <begin position="89"/>
        <end position="100"/>
    </location>
</feature>
<feature type="compositionally biased region" description="Polar residues" evidence="1">
    <location>
        <begin position="146"/>
        <end position="159"/>
    </location>
</feature>
<dbReference type="InterPro" id="IPR029071">
    <property type="entry name" value="Ubiquitin-like_domsf"/>
</dbReference>
<feature type="region of interest" description="Disordered" evidence="1">
    <location>
        <begin position="72"/>
        <end position="159"/>
    </location>
</feature>
<proteinExistence type="predicted"/>
<keyword evidence="3" id="KW-1185">Reference proteome</keyword>
<dbReference type="EMBL" id="JAPFFF010000028">
    <property type="protein sequence ID" value="KAK8847152.1"/>
    <property type="molecule type" value="Genomic_DNA"/>
</dbReference>
<organism evidence="2 3">
    <name type="scientific">Tritrichomonas musculus</name>
    <dbReference type="NCBI Taxonomy" id="1915356"/>
    <lineage>
        <taxon>Eukaryota</taxon>
        <taxon>Metamonada</taxon>
        <taxon>Parabasalia</taxon>
        <taxon>Tritrichomonadida</taxon>
        <taxon>Tritrichomonadidae</taxon>
        <taxon>Tritrichomonas</taxon>
    </lineage>
</organism>